<dbReference type="PRINTS" id="PR00039">
    <property type="entry name" value="HTHLYSR"/>
</dbReference>
<evidence type="ECO:0000256" key="3">
    <source>
        <dbReference type="ARBA" id="ARBA00023163"/>
    </source>
</evidence>
<keyword evidence="6" id="KW-1185">Reference proteome</keyword>
<dbReference type="Gene3D" id="1.10.10.10">
    <property type="entry name" value="Winged helix-like DNA-binding domain superfamily/Winged helix DNA-binding domain"/>
    <property type="match status" value="1"/>
</dbReference>
<keyword evidence="3" id="KW-0804">Transcription</keyword>
<organism evidence="5 6">
    <name type="scientific">Mesorhizobium calcicola</name>
    <dbReference type="NCBI Taxonomy" id="1300310"/>
    <lineage>
        <taxon>Bacteria</taxon>
        <taxon>Pseudomonadati</taxon>
        <taxon>Pseudomonadota</taxon>
        <taxon>Alphaproteobacteria</taxon>
        <taxon>Hyphomicrobiales</taxon>
        <taxon>Phyllobacteriaceae</taxon>
        <taxon>Mesorhizobium</taxon>
    </lineage>
</organism>
<evidence type="ECO:0000256" key="2">
    <source>
        <dbReference type="ARBA" id="ARBA00023015"/>
    </source>
</evidence>
<gene>
    <name evidence="5" type="ORF">ACFSQT_25590</name>
</gene>
<evidence type="ECO:0000313" key="6">
    <source>
        <dbReference type="Proteomes" id="UP001597349"/>
    </source>
</evidence>
<dbReference type="Pfam" id="PF00126">
    <property type="entry name" value="HTH_1"/>
    <property type="match status" value="1"/>
</dbReference>
<name>A0ABW4WIW5_9HYPH</name>
<dbReference type="InterPro" id="IPR036390">
    <property type="entry name" value="WH_DNA-bd_sf"/>
</dbReference>
<protein>
    <submittedName>
        <fullName evidence="5">LysR family transcriptional regulator</fullName>
    </submittedName>
</protein>
<dbReference type="PANTHER" id="PTHR30126">
    <property type="entry name" value="HTH-TYPE TRANSCRIPTIONAL REGULATOR"/>
    <property type="match status" value="1"/>
</dbReference>
<dbReference type="InterPro" id="IPR036388">
    <property type="entry name" value="WH-like_DNA-bd_sf"/>
</dbReference>
<reference evidence="6" key="1">
    <citation type="journal article" date="2019" name="Int. J. Syst. Evol. Microbiol.">
        <title>The Global Catalogue of Microorganisms (GCM) 10K type strain sequencing project: providing services to taxonomists for standard genome sequencing and annotation.</title>
        <authorList>
            <consortium name="The Broad Institute Genomics Platform"/>
            <consortium name="The Broad Institute Genome Sequencing Center for Infectious Disease"/>
            <person name="Wu L."/>
            <person name="Ma J."/>
        </authorList>
    </citation>
    <scope>NUCLEOTIDE SEQUENCE [LARGE SCALE GENOMIC DNA]</scope>
    <source>
        <strain evidence="6">CGMCC 1.16226</strain>
    </source>
</reference>
<dbReference type="PANTHER" id="PTHR30126:SF39">
    <property type="entry name" value="HTH-TYPE TRANSCRIPTIONAL REGULATOR CYSL"/>
    <property type="match status" value="1"/>
</dbReference>
<comment type="caution">
    <text evidence="5">The sequence shown here is derived from an EMBL/GenBank/DDBJ whole genome shotgun (WGS) entry which is preliminary data.</text>
</comment>
<accession>A0ABW4WIW5</accession>
<keyword evidence="2" id="KW-0805">Transcription regulation</keyword>
<proteinExistence type="inferred from homology"/>
<comment type="similarity">
    <text evidence="1">Belongs to the LysR transcriptional regulatory family.</text>
</comment>
<dbReference type="SUPFAM" id="SSF46785">
    <property type="entry name" value="Winged helix' DNA-binding domain"/>
    <property type="match status" value="1"/>
</dbReference>
<evidence type="ECO:0000259" key="4">
    <source>
        <dbReference type="PROSITE" id="PS50931"/>
    </source>
</evidence>
<dbReference type="PROSITE" id="PS50931">
    <property type="entry name" value="HTH_LYSR"/>
    <property type="match status" value="1"/>
</dbReference>
<dbReference type="EMBL" id="JBHUGY010000038">
    <property type="protein sequence ID" value="MFD2056319.1"/>
    <property type="molecule type" value="Genomic_DNA"/>
</dbReference>
<evidence type="ECO:0000256" key="1">
    <source>
        <dbReference type="ARBA" id="ARBA00009437"/>
    </source>
</evidence>
<sequence length="181" mass="20644">MVDAAWILQFDGFHCRHPFLCKENRLSDGGFQIHNSQNDYVFETWWMRMLEELRTLVLFAEEGSIQKVARRLPLTQPAVTRQIQRLEDMLATTLLDRRQKPPRLTQAGLDVLARGRDILASVEALKSFVGSAEPEGVLRLGLAHGLSDKDVAGGHCQCRRFVSQRVAAPQDRLERRARRPV</sequence>
<evidence type="ECO:0000313" key="5">
    <source>
        <dbReference type="EMBL" id="MFD2056319.1"/>
    </source>
</evidence>
<feature type="domain" description="HTH lysR-type" evidence="4">
    <location>
        <begin position="50"/>
        <end position="105"/>
    </location>
</feature>
<dbReference type="InterPro" id="IPR000847">
    <property type="entry name" value="LysR_HTH_N"/>
</dbReference>
<dbReference type="RefSeq" id="WP_379023366.1">
    <property type="nucleotide sequence ID" value="NZ_JBHUGY010000038.1"/>
</dbReference>
<dbReference type="Proteomes" id="UP001597349">
    <property type="component" value="Unassembled WGS sequence"/>
</dbReference>